<feature type="transmembrane region" description="Helical" evidence="8">
    <location>
        <begin position="333"/>
        <end position="351"/>
    </location>
</feature>
<comment type="caution">
    <text evidence="9">The sequence shown here is derived from an EMBL/GenBank/DDBJ whole genome shotgun (WGS) entry which is preliminary data.</text>
</comment>
<dbReference type="GO" id="GO:0016020">
    <property type="term" value="C:membrane"/>
    <property type="evidence" value="ECO:0007669"/>
    <property type="project" value="UniProtKB-SubCell"/>
</dbReference>
<dbReference type="GO" id="GO:0009847">
    <property type="term" value="P:spore germination"/>
    <property type="evidence" value="ECO:0007669"/>
    <property type="project" value="InterPro"/>
</dbReference>
<sequence>MDKSMQVIAVYLLSHIGLIFFMYPTDIIESLSVGHWCAILLGFACHVAVIAIYTKGLSYFKSQSIIDIFAGAGKALAWILLLPVSLYFLMMLILTVRAYAEIVTIIFLDSTPLWAVMALFLAVAGLISFMGVEAMFRTGLLAAILFFPLLLFVLSVSFQNADWHYLYPIMDKRSASFSFVLERPYLLSFFAFAGGFLFLGFIPPYVPYKRRAVLWTTPVLLPFFFVSVYVPLLTFGRNTAVQFQFPFIMAVDTADISWLMFDRVTMFFMITVICFALLFISLVMWKTTLMIRRVLPFVRPDLASLLLAAVVFVICLQIPNWKMVERLFWWNTYLRLYVVAVIPLTTLVLGIRRRRKGAAGI</sequence>
<dbReference type="Proteomes" id="UP000564644">
    <property type="component" value="Unassembled WGS sequence"/>
</dbReference>
<dbReference type="EMBL" id="JACJVO010000046">
    <property type="protein sequence ID" value="MBB6735301.1"/>
    <property type="molecule type" value="Genomic_DNA"/>
</dbReference>
<evidence type="ECO:0000256" key="1">
    <source>
        <dbReference type="ARBA" id="ARBA00004141"/>
    </source>
</evidence>
<reference evidence="9 10" key="1">
    <citation type="submission" date="2020-08" db="EMBL/GenBank/DDBJ databases">
        <title>Cohnella phylogeny.</title>
        <authorList>
            <person name="Dunlap C."/>
        </authorList>
    </citation>
    <scope>NUCLEOTIDE SEQUENCE [LARGE SCALE GENOMIC DNA]</scope>
    <source>
        <strain evidence="9 10">CBP 2801</strain>
    </source>
</reference>
<feature type="transmembrane region" description="Helical" evidence="8">
    <location>
        <begin position="297"/>
        <end position="321"/>
    </location>
</feature>
<evidence type="ECO:0000313" key="9">
    <source>
        <dbReference type="EMBL" id="MBB6735301.1"/>
    </source>
</evidence>
<feature type="transmembrane region" description="Helical" evidence="8">
    <location>
        <begin position="112"/>
        <end position="132"/>
    </location>
</feature>
<keyword evidence="7 8" id="KW-0472">Membrane</keyword>
<evidence type="ECO:0000256" key="7">
    <source>
        <dbReference type="ARBA" id="ARBA00023136"/>
    </source>
</evidence>
<evidence type="ECO:0000256" key="6">
    <source>
        <dbReference type="ARBA" id="ARBA00022989"/>
    </source>
</evidence>
<dbReference type="AlphaFoldDB" id="A0A7X0SSI0"/>
<dbReference type="Pfam" id="PF03845">
    <property type="entry name" value="Spore_permease"/>
    <property type="match status" value="1"/>
</dbReference>
<protein>
    <submittedName>
        <fullName evidence="9">GerAB/ArcD/ProY family transporter</fullName>
    </submittedName>
</protein>
<dbReference type="InterPro" id="IPR004761">
    <property type="entry name" value="Spore_GerAB"/>
</dbReference>
<keyword evidence="3" id="KW-0813">Transport</keyword>
<feature type="transmembrane region" description="Helical" evidence="8">
    <location>
        <begin position="33"/>
        <end position="54"/>
    </location>
</feature>
<feature type="transmembrane region" description="Helical" evidence="8">
    <location>
        <begin position="213"/>
        <end position="232"/>
    </location>
</feature>
<gene>
    <name evidence="9" type="ORF">H7C18_30745</name>
</gene>
<organism evidence="9 10">
    <name type="scientific">Cohnella zeiphila</name>
    <dbReference type="NCBI Taxonomy" id="2761120"/>
    <lineage>
        <taxon>Bacteria</taxon>
        <taxon>Bacillati</taxon>
        <taxon>Bacillota</taxon>
        <taxon>Bacilli</taxon>
        <taxon>Bacillales</taxon>
        <taxon>Paenibacillaceae</taxon>
        <taxon>Cohnella</taxon>
    </lineage>
</organism>
<keyword evidence="4" id="KW-0309">Germination</keyword>
<feature type="transmembrane region" description="Helical" evidence="8">
    <location>
        <begin position="7"/>
        <end position="27"/>
    </location>
</feature>
<evidence type="ECO:0000256" key="3">
    <source>
        <dbReference type="ARBA" id="ARBA00022448"/>
    </source>
</evidence>
<keyword evidence="5 8" id="KW-0812">Transmembrane</keyword>
<evidence type="ECO:0000256" key="5">
    <source>
        <dbReference type="ARBA" id="ARBA00022692"/>
    </source>
</evidence>
<name>A0A7X0SSI0_9BACL</name>
<keyword evidence="10" id="KW-1185">Reference proteome</keyword>
<feature type="transmembrane region" description="Helical" evidence="8">
    <location>
        <begin position="139"/>
        <end position="158"/>
    </location>
</feature>
<evidence type="ECO:0000256" key="2">
    <source>
        <dbReference type="ARBA" id="ARBA00007998"/>
    </source>
</evidence>
<comment type="subcellular location">
    <subcellularLocation>
        <location evidence="1">Membrane</location>
        <topology evidence="1">Multi-pass membrane protein</topology>
    </subcellularLocation>
</comment>
<dbReference type="RefSeq" id="WP_185132955.1">
    <property type="nucleotide sequence ID" value="NZ_JACJVO010000046.1"/>
</dbReference>
<evidence type="ECO:0000313" key="10">
    <source>
        <dbReference type="Proteomes" id="UP000564644"/>
    </source>
</evidence>
<proteinExistence type="inferred from homology"/>
<accession>A0A7X0SSI0</accession>
<feature type="transmembrane region" description="Helical" evidence="8">
    <location>
        <begin position="185"/>
        <end position="206"/>
    </location>
</feature>
<feature type="transmembrane region" description="Helical" evidence="8">
    <location>
        <begin position="266"/>
        <end position="285"/>
    </location>
</feature>
<feature type="transmembrane region" description="Helical" evidence="8">
    <location>
        <begin position="75"/>
        <end position="100"/>
    </location>
</feature>
<evidence type="ECO:0000256" key="4">
    <source>
        <dbReference type="ARBA" id="ARBA00022544"/>
    </source>
</evidence>
<keyword evidence="6 8" id="KW-1133">Transmembrane helix</keyword>
<dbReference type="PANTHER" id="PTHR34975:SF2">
    <property type="entry name" value="SPORE GERMINATION PROTEIN A2"/>
    <property type="match status" value="1"/>
</dbReference>
<dbReference type="PANTHER" id="PTHR34975">
    <property type="entry name" value="SPORE GERMINATION PROTEIN A2"/>
    <property type="match status" value="1"/>
</dbReference>
<evidence type="ECO:0000256" key="8">
    <source>
        <dbReference type="SAM" id="Phobius"/>
    </source>
</evidence>
<comment type="similarity">
    <text evidence="2">Belongs to the amino acid-polyamine-organocation (APC) superfamily. Spore germination protein (SGP) (TC 2.A.3.9) family.</text>
</comment>